<sequence length="122" mass="14110">MSCYAKWDCSSWPINGQPLAKCIVFWCPADERLLLYRDQSPISFPSWETRSVAESVPEVAAFERTAFSLHDESEICKLLEEAGFGRVEVEAATARLEVPEPREFLWQYHYFDADDRRGDEGR</sequence>
<gene>
    <name evidence="1" type="ORF">LMTR13_12745</name>
</gene>
<organism evidence="1 2">
    <name type="scientific">Bradyrhizobium icense</name>
    <dbReference type="NCBI Taxonomy" id="1274631"/>
    <lineage>
        <taxon>Bacteria</taxon>
        <taxon>Pseudomonadati</taxon>
        <taxon>Pseudomonadota</taxon>
        <taxon>Alphaproteobacteria</taxon>
        <taxon>Hyphomicrobiales</taxon>
        <taxon>Nitrobacteraceae</taxon>
        <taxon>Bradyrhizobium</taxon>
    </lineage>
</organism>
<dbReference type="KEGG" id="bic:LMTR13_12745"/>
<accession>A0A1B1UDU0</accession>
<protein>
    <submittedName>
        <fullName evidence="1">Uncharacterized protein</fullName>
    </submittedName>
</protein>
<dbReference type="EMBL" id="CP016428">
    <property type="protein sequence ID" value="ANW00911.1"/>
    <property type="molecule type" value="Genomic_DNA"/>
</dbReference>
<dbReference type="Proteomes" id="UP000092839">
    <property type="component" value="Chromosome"/>
</dbReference>
<reference evidence="1 2" key="1">
    <citation type="submission" date="2016-07" db="EMBL/GenBank/DDBJ databases">
        <title>Complete genome sequence of Bradyrhizobium icense LMTR 13T, a potential inoculant strain isolated from lima bean (Phaseolus lunatus) in Peru.</title>
        <authorList>
            <person name="Ormeno-Orrillo E."/>
            <person name="Duran D."/>
            <person name="Rogel M.A."/>
            <person name="Rey L."/>
            <person name="Imperial J."/>
            <person name="Ruiz-Argueso T."/>
            <person name="Martinez-Romero E."/>
        </authorList>
    </citation>
    <scope>NUCLEOTIDE SEQUENCE [LARGE SCALE GENOMIC DNA]</scope>
    <source>
        <strain evidence="1 2">LMTR 13</strain>
    </source>
</reference>
<proteinExistence type="predicted"/>
<evidence type="ECO:0000313" key="1">
    <source>
        <dbReference type="EMBL" id="ANW00911.1"/>
    </source>
</evidence>
<name>A0A1B1UDU0_9BRAD</name>
<evidence type="ECO:0000313" key="2">
    <source>
        <dbReference type="Proteomes" id="UP000092839"/>
    </source>
</evidence>
<keyword evidence="2" id="KW-1185">Reference proteome</keyword>
<dbReference type="AlphaFoldDB" id="A0A1B1UDU0"/>